<dbReference type="PANTHER" id="PTHR42057">
    <property type="entry name" value="F-BOX DOMAIN PROTEIN (AFU_ORTHOLOGUE AFUA_4G00200)"/>
    <property type="match status" value="1"/>
</dbReference>
<proteinExistence type="predicted"/>
<evidence type="ECO:0000313" key="2">
    <source>
        <dbReference type="Proteomes" id="UP000326268"/>
    </source>
</evidence>
<dbReference type="GeneID" id="43660095"/>
<name>A0A5N7AJ42_9EURO</name>
<sequence length="467" mass="53936">MWFANLPREISSLVISLLVERGDPSLDQRDNLQYICNARLVCRFWDTLAKAYVFENVRLVYDPEGEYQSWNGMLDSEVVRQAIRRAYIRSAPADDDPQGIWDSYTECGYNGLISDIDRIAELDCIKALHLRFSRHCAGVETDDPRDEVVEDIPRRQEILESVFKAIQRRSSNIIGIRPIHSLTIENLQNAPLPEFTTSELFRSVMKDIDALHLMVAEEYDEAGPDWDTYRIERQVFEPYLHHQWLAPLSDHLVCLTLSFQVGWGTIPGYFDGSGLHFPRLKTLNLGNFVIGHHNQLDWVLAQSSLRSLCLDRCSIVSHITTHRDNLRDWHVQTHDWHEYPLGSFGIDGPYVIYGFSGTWETIFDNICTRLPRLTDFCYHYDHDPVFPVCPGALSVSLTKKRYTTFDDSWHDADEGSGLLDFGDSEWGYPDKRYVNRSAETEIGDGRALDALLQEIRQRQQQQTLMLD</sequence>
<evidence type="ECO:0008006" key="3">
    <source>
        <dbReference type="Google" id="ProtNLM"/>
    </source>
</evidence>
<dbReference type="PANTHER" id="PTHR42057:SF2">
    <property type="entry name" value="F-BOX DOMAIN PROTEIN (AFU_ORTHOLOGUE AFUA_4G00200)-RELATED"/>
    <property type="match status" value="1"/>
</dbReference>
<keyword evidence="2" id="KW-1185">Reference proteome</keyword>
<organism evidence="1 2">
    <name type="scientific">Aspergillus caelatus</name>
    <dbReference type="NCBI Taxonomy" id="61420"/>
    <lineage>
        <taxon>Eukaryota</taxon>
        <taxon>Fungi</taxon>
        <taxon>Dikarya</taxon>
        <taxon>Ascomycota</taxon>
        <taxon>Pezizomycotina</taxon>
        <taxon>Eurotiomycetes</taxon>
        <taxon>Eurotiomycetidae</taxon>
        <taxon>Eurotiales</taxon>
        <taxon>Aspergillaceae</taxon>
        <taxon>Aspergillus</taxon>
        <taxon>Aspergillus subgen. Circumdati</taxon>
    </lineage>
</organism>
<dbReference type="EMBL" id="ML737569">
    <property type="protein sequence ID" value="KAE8369911.1"/>
    <property type="molecule type" value="Genomic_DNA"/>
</dbReference>
<protein>
    <recommendedName>
        <fullName evidence="3">F-box domain-containing protein</fullName>
    </recommendedName>
</protein>
<accession>A0A5N7AJ42</accession>
<evidence type="ECO:0000313" key="1">
    <source>
        <dbReference type="EMBL" id="KAE8369911.1"/>
    </source>
</evidence>
<dbReference type="Proteomes" id="UP000326268">
    <property type="component" value="Unassembled WGS sequence"/>
</dbReference>
<dbReference type="OrthoDB" id="3140657at2759"/>
<reference evidence="1 2" key="1">
    <citation type="submission" date="2019-04" db="EMBL/GenBank/DDBJ databases">
        <title>Friends and foes A comparative genomics studyof 23 Aspergillus species from section Flavi.</title>
        <authorList>
            <consortium name="DOE Joint Genome Institute"/>
            <person name="Kjaerbolling I."/>
            <person name="Vesth T."/>
            <person name="Frisvad J.C."/>
            <person name="Nybo J.L."/>
            <person name="Theobald S."/>
            <person name="Kildgaard S."/>
            <person name="Isbrandt T."/>
            <person name="Kuo A."/>
            <person name="Sato A."/>
            <person name="Lyhne E.K."/>
            <person name="Kogle M.E."/>
            <person name="Wiebenga A."/>
            <person name="Kun R.S."/>
            <person name="Lubbers R.J."/>
            <person name="Makela M.R."/>
            <person name="Barry K."/>
            <person name="Chovatia M."/>
            <person name="Clum A."/>
            <person name="Daum C."/>
            <person name="Haridas S."/>
            <person name="He G."/>
            <person name="LaButti K."/>
            <person name="Lipzen A."/>
            <person name="Mondo S."/>
            <person name="Riley R."/>
            <person name="Salamov A."/>
            <person name="Simmons B.A."/>
            <person name="Magnuson J.K."/>
            <person name="Henrissat B."/>
            <person name="Mortensen U.H."/>
            <person name="Larsen T.O."/>
            <person name="Devries R.P."/>
            <person name="Grigoriev I.V."/>
            <person name="Machida M."/>
            <person name="Baker S.E."/>
            <person name="Andersen M.R."/>
        </authorList>
    </citation>
    <scope>NUCLEOTIDE SEQUENCE [LARGE SCALE GENOMIC DNA]</scope>
    <source>
        <strain evidence="1 2">CBS 763.97</strain>
    </source>
</reference>
<dbReference type="AlphaFoldDB" id="A0A5N7AJ42"/>
<gene>
    <name evidence="1" type="ORF">BDV27DRAFT_171647</name>
</gene>
<dbReference type="RefSeq" id="XP_031932992.1">
    <property type="nucleotide sequence ID" value="XM_032075649.1"/>
</dbReference>